<reference evidence="2" key="1">
    <citation type="submission" date="2016-04" db="EMBL/GenBank/DDBJ databases">
        <authorList>
            <person name="Chen L."/>
            <person name="Zhuang W."/>
            <person name="Wang G."/>
        </authorList>
    </citation>
    <scope>NUCLEOTIDE SEQUENCE [LARGE SCALE GENOMIC DNA]</scope>
    <source>
        <strain evidence="2">17621</strain>
    </source>
</reference>
<dbReference type="AlphaFoldDB" id="A0A1V9EF26"/>
<keyword evidence="2" id="KW-1185">Reference proteome</keyword>
<gene>
    <name evidence="1" type="ORF">A4H97_10320</name>
</gene>
<name>A0A1V9EF26_9BACT</name>
<sequence length="77" mass="8853">MADYIINVAQIEEYQMLNDRQSLDAIFRKAQSAVVGGEVVALVRQNTNGTAYRFEEISTLEDLNAYKKNVYKYVKED</sequence>
<protein>
    <submittedName>
        <fullName evidence="1">Uncharacterized protein</fullName>
    </submittedName>
</protein>
<comment type="caution">
    <text evidence="1">The sequence shown here is derived from an EMBL/GenBank/DDBJ whole genome shotgun (WGS) entry which is preliminary data.</text>
</comment>
<evidence type="ECO:0000313" key="2">
    <source>
        <dbReference type="Proteomes" id="UP000192610"/>
    </source>
</evidence>
<dbReference type="OrthoDB" id="679570at2"/>
<accession>A0A1V9EF26</accession>
<proteinExistence type="predicted"/>
<dbReference type="EMBL" id="LVXG01000034">
    <property type="protein sequence ID" value="OQP44747.1"/>
    <property type="molecule type" value="Genomic_DNA"/>
</dbReference>
<organism evidence="1 2">
    <name type="scientific">Niastella yeongjuensis</name>
    <dbReference type="NCBI Taxonomy" id="354355"/>
    <lineage>
        <taxon>Bacteria</taxon>
        <taxon>Pseudomonadati</taxon>
        <taxon>Bacteroidota</taxon>
        <taxon>Chitinophagia</taxon>
        <taxon>Chitinophagales</taxon>
        <taxon>Chitinophagaceae</taxon>
        <taxon>Niastella</taxon>
    </lineage>
</organism>
<dbReference type="STRING" id="354355.SAMN05660816_03475"/>
<evidence type="ECO:0000313" key="1">
    <source>
        <dbReference type="EMBL" id="OQP44747.1"/>
    </source>
</evidence>
<dbReference type="Proteomes" id="UP000192610">
    <property type="component" value="Unassembled WGS sequence"/>
</dbReference>
<dbReference type="RefSeq" id="WP_081202803.1">
    <property type="nucleotide sequence ID" value="NZ_FOCZ01000006.1"/>
</dbReference>